<dbReference type="CDD" id="cd20335">
    <property type="entry name" value="BRcat_RBR"/>
    <property type="match status" value="1"/>
</dbReference>
<feature type="compositionally biased region" description="Low complexity" evidence="1">
    <location>
        <begin position="178"/>
        <end position="193"/>
    </location>
</feature>
<feature type="region of interest" description="Disordered" evidence="1">
    <location>
        <begin position="906"/>
        <end position="956"/>
    </location>
</feature>
<dbReference type="AlphaFoldDB" id="A0AAE1BPG4"/>
<evidence type="ECO:0000313" key="3">
    <source>
        <dbReference type="EMBL" id="KAK3854330.1"/>
    </source>
</evidence>
<feature type="compositionally biased region" description="Polar residues" evidence="1">
    <location>
        <begin position="440"/>
        <end position="472"/>
    </location>
</feature>
<feature type="compositionally biased region" description="Polar residues" evidence="1">
    <location>
        <begin position="784"/>
        <end position="801"/>
    </location>
</feature>
<feature type="region of interest" description="Disordered" evidence="1">
    <location>
        <begin position="309"/>
        <end position="390"/>
    </location>
</feature>
<dbReference type="GO" id="GO:0045216">
    <property type="term" value="P:cell-cell junction organization"/>
    <property type="evidence" value="ECO:0007669"/>
    <property type="project" value="InterPro"/>
</dbReference>
<keyword evidence="4" id="KW-1185">Reference proteome</keyword>
<dbReference type="GO" id="GO:0043296">
    <property type="term" value="C:apical junction complex"/>
    <property type="evidence" value="ECO:0007669"/>
    <property type="project" value="TreeGrafter"/>
</dbReference>
<feature type="region of interest" description="Disordered" evidence="1">
    <location>
        <begin position="423"/>
        <end position="553"/>
    </location>
</feature>
<feature type="compositionally biased region" description="Low complexity" evidence="1">
    <location>
        <begin position="346"/>
        <end position="359"/>
    </location>
</feature>
<dbReference type="PANTHER" id="PTHR21517">
    <property type="entry name" value="APICAL JUNCTION COMPONENT 1 HOMOLOG"/>
    <property type="match status" value="1"/>
</dbReference>
<feature type="compositionally biased region" description="Polar residues" evidence="1">
    <location>
        <begin position="611"/>
        <end position="620"/>
    </location>
</feature>
<feature type="region of interest" description="Disordered" evidence="1">
    <location>
        <begin position="145"/>
        <end position="194"/>
    </location>
</feature>
<feature type="compositionally biased region" description="Low complexity" evidence="1">
    <location>
        <begin position="769"/>
        <end position="783"/>
    </location>
</feature>
<proteinExistence type="predicted"/>
<feature type="compositionally biased region" description="Polar residues" evidence="1">
    <location>
        <begin position="360"/>
        <end position="369"/>
    </location>
</feature>
<feature type="compositionally biased region" description="Low complexity" evidence="1">
    <location>
        <begin position="473"/>
        <end position="504"/>
    </location>
</feature>
<protein>
    <recommendedName>
        <fullName evidence="2">Apical junction molecule ajm1 alpha/beta domain-containing protein</fullName>
    </recommendedName>
</protein>
<organism evidence="3 4">
    <name type="scientific">Petrolisthes cinctipes</name>
    <name type="common">Flat porcelain crab</name>
    <dbReference type="NCBI Taxonomy" id="88211"/>
    <lineage>
        <taxon>Eukaryota</taxon>
        <taxon>Metazoa</taxon>
        <taxon>Ecdysozoa</taxon>
        <taxon>Arthropoda</taxon>
        <taxon>Crustacea</taxon>
        <taxon>Multicrustacea</taxon>
        <taxon>Malacostraca</taxon>
        <taxon>Eumalacostraca</taxon>
        <taxon>Eucarida</taxon>
        <taxon>Decapoda</taxon>
        <taxon>Pleocyemata</taxon>
        <taxon>Anomura</taxon>
        <taxon>Galatheoidea</taxon>
        <taxon>Porcellanidae</taxon>
        <taxon>Petrolisthes</taxon>
    </lineage>
</organism>
<gene>
    <name evidence="3" type="ORF">Pcinc_039178</name>
</gene>
<feature type="compositionally biased region" description="Low complexity" evidence="1">
    <location>
        <begin position="534"/>
        <end position="549"/>
    </location>
</feature>
<dbReference type="Proteomes" id="UP001286313">
    <property type="component" value="Unassembled WGS sequence"/>
</dbReference>
<dbReference type="EMBL" id="JAWQEG010006620">
    <property type="protein sequence ID" value="KAK3854330.1"/>
    <property type="molecule type" value="Genomic_DNA"/>
</dbReference>
<evidence type="ECO:0000259" key="2">
    <source>
        <dbReference type="Pfam" id="PF26649"/>
    </source>
</evidence>
<dbReference type="InterPro" id="IPR058586">
    <property type="entry name" value="Ajm-1"/>
</dbReference>
<name>A0AAE1BPG4_PETCI</name>
<feature type="domain" description="Apical junction molecule ajm1 alpha/beta" evidence="2">
    <location>
        <begin position="996"/>
        <end position="1101"/>
    </location>
</feature>
<evidence type="ECO:0000313" key="4">
    <source>
        <dbReference type="Proteomes" id="UP001286313"/>
    </source>
</evidence>
<feature type="region of interest" description="Disordered" evidence="1">
    <location>
        <begin position="610"/>
        <end position="639"/>
    </location>
</feature>
<feature type="compositionally biased region" description="Low complexity" evidence="1">
    <location>
        <begin position="145"/>
        <end position="162"/>
    </location>
</feature>
<feature type="compositionally biased region" description="Low complexity" evidence="1">
    <location>
        <begin position="813"/>
        <end position="825"/>
    </location>
</feature>
<reference evidence="3" key="1">
    <citation type="submission" date="2023-10" db="EMBL/GenBank/DDBJ databases">
        <title>Genome assemblies of two species of porcelain crab, Petrolisthes cinctipes and Petrolisthes manimaculis (Anomura: Porcellanidae).</title>
        <authorList>
            <person name="Angst P."/>
        </authorList>
    </citation>
    <scope>NUCLEOTIDE SEQUENCE</scope>
    <source>
        <strain evidence="3">PB745_01</strain>
        <tissue evidence="3">Gill</tissue>
    </source>
</reference>
<dbReference type="Gene3D" id="6.10.140.2220">
    <property type="match status" value="1"/>
</dbReference>
<dbReference type="InterPro" id="IPR038825">
    <property type="entry name" value="Apical_junction"/>
</dbReference>
<comment type="caution">
    <text evidence="3">The sequence shown here is derived from an EMBL/GenBank/DDBJ whole genome shotgun (WGS) entry which is preliminary data.</text>
</comment>
<dbReference type="GO" id="GO:0005886">
    <property type="term" value="C:plasma membrane"/>
    <property type="evidence" value="ECO:0007669"/>
    <property type="project" value="TreeGrafter"/>
</dbReference>
<dbReference type="PANTHER" id="PTHR21517:SF3">
    <property type="entry name" value="APICAL JUNCTION COMPONENT 1 HOMOLOG"/>
    <property type="match status" value="1"/>
</dbReference>
<feature type="region of interest" description="Disordered" evidence="1">
    <location>
        <begin position="757"/>
        <end position="834"/>
    </location>
</feature>
<accession>A0AAE1BPG4</accession>
<sequence length="1257" mass="134593">MNPEVMNFWEEMSVEELVRHQQDYGVNGHQRLAKRISMPPENELMKGTERQLSEAELRVRRSLQRLDVPEWMKNAPPAQQGFLLRRRDYGSNTGAGGGWSAYSSKTASMTSLGSSRAHTPNTPTKVVIPTRVATRGVGGLGGVVSPASNSSISPSPSDRSGSLFHYPSSRWSTSRLNSGTTTPTGSVTSSRTTATCGRQPYLGWRSQTSLASLAGSQSSLTSSGSYLTAADRLALGITAYSQRFVKQQPQQTTAQDKENCAAEANNVEASEVRKQGEGGTNGIQLQVPPDVVDVHSSIKEVTSAIVHYCNESTPSPRASPRGSPRPEGRAPSPRRLVWVESSFVGSRPITSPETPTSSSHAITPTSQLNGHDLPEGGEVTPRPPQPPEVASLVNSLSSACSSLRDSSRDSTAASTNDSTAVIVDSSLGDSSRADSRHSLSDSGQSTVDRSTVGSRHSTADTVNSGLSSRNIDSLNSRSSVLSSAGCSSRGSVGSSSRSSSSRPGSSRDDMQASPGSDDLASRQTSGVFQEDGQQHTSPPSHHQHPTPTSYFSQLTGGVHKLEQEQEQEEEVEGEGEVEVELEGGRLWPAPNEGTSLEDVLDSLLALPAASRSPSPVTTHTLGRPFSYTGATRGSPEERHGGLEGGAGAGAGTGEALHHYGHLGNHDVPSDYKTDGYHKSLSYSPVPPRPAPAPLLPARDEGETLRQPPTTATHTLAHAHTRVTQVHSSLGAPLHHATTPASHMLLHAHITMAGTINTGRTPLSHNAGGPPTTSTINSTTPQHTHSGTHPITYCGGTTTSTPHPAPCWGSGRNPSSSTAPTSTHTPRPTPAPIRTNQQTHFVSNSPATAQVNQLGASPPHRPPQEVVPIPPTDAITDALMLSGVIAAAPSIIESRPPPTPRVTFHLPPRHMNIPPDSSSENGNGNENVRVDADDESSGASSVVRCRNPSCGQTADTEEARSSYKTCHNCCTFYCSRVCRRSHWERHKRQCKRIRSLAVAKQVVARVREDEAVLARVSAVARRGARALGRGTVKIFFHDIKAAETFVGGGEVPDTHYVTSQNLLPQETGAEVYKQMTELCRHYSLTHKLVLYVSICIMNEIPTGSSPKWEREVVSHCAKLRLAGGTGVGENWSPRGERHVITRDMDEPETLILTSGPIPPSTTSPQAARQVAFNNIVRHLRERGISLRHQYPDVYRKLTVYVEAGEVFPPLSIYPRDPATGATVMCIIMPETRHDRLQLLANDTSKVRTIDISRPLTPA</sequence>
<feature type="compositionally biased region" description="Low complexity" evidence="1">
    <location>
        <begin position="916"/>
        <end position="926"/>
    </location>
</feature>
<dbReference type="SUPFAM" id="SSF144232">
    <property type="entry name" value="HIT/MYND zinc finger-like"/>
    <property type="match status" value="1"/>
</dbReference>
<dbReference type="Pfam" id="PF26649">
    <property type="entry name" value="Ajm-1"/>
    <property type="match status" value="1"/>
</dbReference>
<evidence type="ECO:0000256" key="1">
    <source>
        <dbReference type="SAM" id="MobiDB-lite"/>
    </source>
</evidence>